<comment type="caution">
    <text evidence="2">The sequence shown here is derived from an EMBL/GenBank/DDBJ whole genome shotgun (WGS) entry which is preliminary data.</text>
</comment>
<evidence type="ECO:0000256" key="1">
    <source>
        <dbReference type="SAM" id="MobiDB-lite"/>
    </source>
</evidence>
<protein>
    <submittedName>
        <fullName evidence="2">Uncharacterized protein</fullName>
    </submittedName>
</protein>
<proteinExistence type="predicted"/>
<dbReference type="OrthoDB" id="4570851at2"/>
<name>A0A1W0BMJ6_9NOCA</name>
<dbReference type="EMBL" id="MUMY01000002">
    <property type="protein sequence ID" value="ONM50203.1"/>
    <property type="molecule type" value="Genomic_DNA"/>
</dbReference>
<dbReference type="AlphaFoldDB" id="A0A1W0BMJ6"/>
<gene>
    <name evidence="2" type="ORF">B0T46_03755</name>
</gene>
<keyword evidence="3" id="KW-1185">Reference proteome</keyword>
<evidence type="ECO:0000313" key="2">
    <source>
        <dbReference type="EMBL" id="ONM50203.1"/>
    </source>
</evidence>
<reference evidence="2 3" key="1">
    <citation type="journal article" date="2016" name="Antonie Van Leeuwenhoek">
        <title>Nocardia donostiensis sp. nov., isolated from human respiratory specimens.</title>
        <authorList>
            <person name="Ercibengoa M."/>
            <person name="Bell M."/>
            <person name="Marimon J.M."/>
            <person name="Humrighouse B."/>
            <person name="Klenk H.P."/>
            <person name="Potter G."/>
            <person name="Perez-Trallero E."/>
        </authorList>
    </citation>
    <scope>NUCLEOTIDE SEQUENCE [LARGE SCALE GENOMIC DNA]</scope>
    <source>
        <strain evidence="2 3">X1655</strain>
    </source>
</reference>
<evidence type="ECO:0000313" key="3">
    <source>
        <dbReference type="Proteomes" id="UP000188836"/>
    </source>
</evidence>
<dbReference type="Proteomes" id="UP000188836">
    <property type="component" value="Unassembled WGS sequence"/>
</dbReference>
<organism evidence="2 3">
    <name type="scientific">Nocardia donostiensis</name>
    <dbReference type="NCBI Taxonomy" id="1538463"/>
    <lineage>
        <taxon>Bacteria</taxon>
        <taxon>Bacillati</taxon>
        <taxon>Actinomycetota</taxon>
        <taxon>Actinomycetes</taxon>
        <taxon>Mycobacteriales</taxon>
        <taxon>Nocardiaceae</taxon>
        <taxon>Nocardia</taxon>
    </lineage>
</organism>
<accession>A0A1W0BMJ6</accession>
<sequence>MRIGYTSAPLAFEPDELLRRAAGSSPTTNSHPTAVEGSPPDSEGLSRHVGEETGIDVVAERQVVSNIADCSADPGALTAGQAERAHVIHRYCSPECLVRRRAEVTMNALAPGDPALDISPDRTGIGAD</sequence>
<dbReference type="RefSeq" id="WP_077115021.1">
    <property type="nucleotide sequence ID" value="NZ_LOKT01000004.1"/>
</dbReference>
<feature type="region of interest" description="Disordered" evidence="1">
    <location>
        <begin position="17"/>
        <end position="53"/>
    </location>
</feature>
<dbReference type="STRING" id="1538463.B0T36_07850"/>